<organism evidence="2 3">
    <name type="scientific">Deinococcus grandis</name>
    <dbReference type="NCBI Taxonomy" id="57498"/>
    <lineage>
        <taxon>Bacteria</taxon>
        <taxon>Thermotogati</taxon>
        <taxon>Deinococcota</taxon>
        <taxon>Deinococci</taxon>
        <taxon>Deinococcales</taxon>
        <taxon>Deinococcaceae</taxon>
        <taxon>Deinococcus</taxon>
    </lineage>
</organism>
<gene>
    <name evidence="2" type="ORF">DEIGR_101498</name>
</gene>
<reference evidence="3" key="1">
    <citation type="submission" date="2015-11" db="EMBL/GenBank/DDBJ databases">
        <title>Draft Genome Sequence of the Radioresistant Bacterium Deinococcus grandis, Isolated from Freshwater Fish in Japan.</title>
        <authorList>
            <person name="Satoh K."/>
            <person name="Onodera T."/>
            <person name="Omoso K."/>
            <person name="Takeda-Yano K."/>
            <person name="Katayama T."/>
            <person name="Oono Y."/>
            <person name="Narumi I."/>
        </authorList>
    </citation>
    <scope>NUCLEOTIDE SEQUENCE [LARGE SCALE GENOMIC DNA]</scope>
    <source>
        <strain evidence="3">ATCC 43672</strain>
    </source>
</reference>
<evidence type="ECO:0000256" key="1">
    <source>
        <dbReference type="SAM" id="Phobius"/>
    </source>
</evidence>
<dbReference type="InterPro" id="IPR010390">
    <property type="entry name" value="ABC-2_transporter-like"/>
</dbReference>
<proteinExistence type="predicted"/>
<keyword evidence="1" id="KW-1133">Transmembrane helix</keyword>
<evidence type="ECO:0000313" key="3">
    <source>
        <dbReference type="Proteomes" id="UP000056209"/>
    </source>
</evidence>
<dbReference type="AlphaFoldDB" id="A0A100HIP1"/>
<accession>A0A100HIP1</accession>
<keyword evidence="3" id="KW-1185">Reference proteome</keyword>
<sequence>MRALAFKARVLFATRFAEMAEYRAEVVIWMLSGTLSLVMMLVWMAQAAAAPGGQIRGYSAPEFATYFLSTWLVSQLLVVWVSHELDFQIRQGTLSPQLLRPVDPMWLHVASHVAERLVRIVPLLALVGVFTWLSGASFTREWWAYPAALGLAALGFSVRFLYEYAIGLLAFWTESSASFQEVVWLVYAALGGMFAPLAFYPEWVQRVAVWTPFPYMLGLPAQLLAGKATLAQAGRGALVLLVWLAVFWVVRLLVWRVGLRKYGAVGA</sequence>
<feature type="transmembrane region" description="Helical" evidence="1">
    <location>
        <begin position="237"/>
        <end position="254"/>
    </location>
</feature>
<dbReference type="PANTHER" id="PTHR36832:SF1">
    <property type="entry name" value="SLR1174 PROTEIN"/>
    <property type="match status" value="1"/>
</dbReference>
<dbReference type="PANTHER" id="PTHR36832">
    <property type="entry name" value="SLR1174 PROTEIN-RELATED"/>
    <property type="match status" value="1"/>
</dbReference>
<keyword evidence="1" id="KW-0472">Membrane</keyword>
<feature type="transmembrane region" description="Helical" evidence="1">
    <location>
        <begin position="27"/>
        <end position="51"/>
    </location>
</feature>
<feature type="transmembrane region" description="Helical" evidence="1">
    <location>
        <begin position="182"/>
        <end position="200"/>
    </location>
</feature>
<feature type="transmembrane region" description="Helical" evidence="1">
    <location>
        <begin position="142"/>
        <end position="162"/>
    </location>
</feature>
<dbReference type="Pfam" id="PF06182">
    <property type="entry name" value="ABC2_membrane_6"/>
    <property type="match status" value="1"/>
</dbReference>
<dbReference type="Proteomes" id="UP000056209">
    <property type="component" value="Unassembled WGS sequence"/>
</dbReference>
<dbReference type="EMBL" id="BCMS01000001">
    <property type="protein sequence ID" value="GAQ21471.1"/>
    <property type="molecule type" value="Genomic_DNA"/>
</dbReference>
<keyword evidence="1" id="KW-0812">Transmembrane</keyword>
<comment type="caution">
    <text evidence="2">The sequence shown here is derived from an EMBL/GenBank/DDBJ whole genome shotgun (WGS) entry which is preliminary data.</text>
</comment>
<evidence type="ECO:0000313" key="2">
    <source>
        <dbReference type="EMBL" id="GAQ21471.1"/>
    </source>
</evidence>
<protein>
    <submittedName>
        <fullName evidence="2">ABC transporter permease</fullName>
    </submittedName>
</protein>
<name>A0A100HIP1_9DEIO</name>
<feature type="transmembrane region" description="Helical" evidence="1">
    <location>
        <begin position="117"/>
        <end position="135"/>
    </location>
</feature>
<feature type="transmembrane region" description="Helical" evidence="1">
    <location>
        <begin position="63"/>
        <end position="81"/>
    </location>
</feature>